<dbReference type="SUPFAM" id="SSF82679">
    <property type="entry name" value="N-utilization substance G protein NusG, N-terminal domain"/>
    <property type="match status" value="1"/>
</dbReference>
<dbReference type="GO" id="GO:0006354">
    <property type="term" value="P:DNA-templated transcription elongation"/>
    <property type="evidence" value="ECO:0007669"/>
    <property type="project" value="InterPro"/>
</dbReference>
<sequence>MGFTYAVYVGVGKEIEVLEKIKAKIQLFGNPGIVEITALETFVQFVDKKIRKKSIKAMHEGYLYVTVEKTENGLLEMDRSCYHFLRYIPFVKKILNCFIPQEIWENIKANIDTEPEIGILDSSKNFMLVKKAREILAVLKAKKEENSRNFIKILSKIYKTEKRKAHGKEKFYMIPLSLINVVSGPEDWPHKSPPDGLEQTLAQTLLHKLNNFFDHIAAQYGK</sequence>
<dbReference type="KEGG" id="tfr:BR63_02925"/>
<name>A0A7G6DZV0_THEFR</name>
<proteinExistence type="predicted"/>
<organism evidence="1 2">
    <name type="scientific">Thermanaerosceptrum fracticalcis</name>
    <dbReference type="NCBI Taxonomy" id="1712410"/>
    <lineage>
        <taxon>Bacteria</taxon>
        <taxon>Bacillati</taxon>
        <taxon>Bacillota</taxon>
        <taxon>Clostridia</taxon>
        <taxon>Eubacteriales</taxon>
        <taxon>Peptococcaceae</taxon>
        <taxon>Thermanaerosceptrum</taxon>
    </lineage>
</organism>
<protein>
    <submittedName>
        <fullName evidence="1">Uncharacterized protein</fullName>
    </submittedName>
</protein>
<dbReference type="Proteomes" id="UP000515847">
    <property type="component" value="Chromosome"/>
</dbReference>
<dbReference type="AlphaFoldDB" id="A0A7G6DZV0"/>
<keyword evidence="2" id="KW-1185">Reference proteome</keyword>
<gene>
    <name evidence="1" type="ORF">BR63_02925</name>
</gene>
<reference evidence="1 2" key="1">
    <citation type="journal article" date="2019" name="Front. Microbiol.">
        <title>Thermoanaerosceptrum fracticalcis gen. nov. sp. nov., a Novel Fumarate-Fermenting Microorganism From a Deep Fractured Carbonate Aquifer of the US Great Basin.</title>
        <authorList>
            <person name="Hamilton-Brehm S.D."/>
            <person name="Stewart L.E."/>
            <person name="Zavarin M."/>
            <person name="Caldwell M."/>
            <person name="Lawson P.A."/>
            <person name="Onstott T.C."/>
            <person name="Grzymski J."/>
            <person name="Neveux I."/>
            <person name="Lollar B.S."/>
            <person name="Russell C.E."/>
            <person name="Moser D.P."/>
        </authorList>
    </citation>
    <scope>NUCLEOTIDE SEQUENCE [LARGE SCALE GENOMIC DNA]</scope>
    <source>
        <strain evidence="1 2">DRI-13</strain>
    </source>
</reference>
<accession>A0A7G6DZV0</accession>
<evidence type="ECO:0000313" key="1">
    <source>
        <dbReference type="EMBL" id="QNB45354.1"/>
    </source>
</evidence>
<dbReference type="InterPro" id="IPR036735">
    <property type="entry name" value="NGN_dom_sf"/>
</dbReference>
<dbReference type="RefSeq" id="WP_034425641.1">
    <property type="nucleotide sequence ID" value="NZ_CP045798.1"/>
</dbReference>
<dbReference type="EMBL" id="CP045798">
    <property type="protein sequence ID" value="QNB45354.1"/>
    <property type="molecule type" value="Genomic_DNA"/>
</dbReference>
<evidence type="ECO:0000313" key="2">
    <source>
        <dbReference type="Proteomes" id="UP000515847"/>
    </source>
</evidence>